<evidence type="ECO:0000256" key="2">
    <source>
        <dbReference type="ARBA" id="ARBA00023125"/>
    </source>
</evidence>
<dbReference type="AlphaFoldDB" id="A0A5M3WZ41"/>
<proteinExistence type="predicted"/>
<dbReference type="SMART" id="SM00345">
    <property type="entry name" value="HTH_GNTR"/>
    <property type="match status" value="1"/>
</dbReference>
<evidence type="ECO:0000313" key="6">
    <source>
        <dbReference type="Proteomes" id="UP000331127"/>
    </source>
</evidence>
<protein>
    <submittedName>
        <fullName evidence="5">GntR family transcriptional regulator</fullName>
    </submittedName>
</protein>
<dbReference type="Gene3D" id="1.10.10.10">
    <property type="entry name" value="Winged helix-like DNA-binding domain superfamily/Winged helix DNA-binding domain"/>
    <property type="match status" value="1"/>
</dbReference>
<dbReference type="InterPro" id="IPR036388">
    <property type="entry name" value="WH-like_DNA-bd_sf"/>
</dbReference>
<accession>A0A5M3WZ41</accession>
<keyword evidence="2" id="KW-0238">DNA-binding</keyword>
<keyword evidence="3" id="KW-0804">Transcription</keyword>
<dbReference type="Gene3D" id="1.20.120.530">
    <property type="entry name" value="GntR ligand-binding domain-like"/>
    <property type="match status" value="1"/>
</dbReference>
<dbReference type="OrthoDB" id="5182935at2"/>
<comment type="caution">
    <text evidence="5">The sequence shown here is derived from an EMBL/GenBank/DDBJ whole genome shotgun (WGS) entry which is preliminary data.</text>
</comment>
<dbReference type="SMART" id="SM00895">
    <property type="entry name" value="FCD"/>
    <property type="match status" value="1"/>
</dbReference>
<name>A0A5M3WZ41_9ACTN</name>
<sequence length="219" mass="24813">MTTEIDGVASLDLGSVERAVQALRALIAGRKLLPGEQLKQEDLSRLTQTSRGTLREALQVLAVERLVSYTRNRGYTVAKFEADEMRQLYELRDFAEQRLLESIPTTVGDDDIAVLVEINDQIKASLDQPHAILTLNDEFHLKMFELSPLQIIAEETRRWWHMSTAYRALSVTTSPDRSRIASDHDRMIDALRRGDTAGLVAIGYEHRHDSLYRIIPAIS</sequence>
<dbReference type="GO" id="GO:0003677">
    <property type="term" value="F:DNA binding"/>
    <property type="evidence" value="ECO:0007669"/>
    <property type="project" value="UniProtKB-KW"/>
</dbReference>
<dbReference type="SUPFAM" id="SSF46785">
    <property type="entry name" value="Winged helix' DNA-binding domain"/>
    <property type="match status" value="1"/>
</dbReference>
<dbReference type="InterPro" id="IPR011711">
    <property type="entry name" value="GntR_C"/>
</dbReference>
<keyword evidence="6" id="KW-1185">Reference proteome</keyword>
<gene>
    <name evidence="5" type="ORF">Amac_083520</name>
</gene>
<dbReference type="GO" id="GO:0003700">
    <property type="term" value="F:DNA-binding transcription factor activity"/>
    <property type="evidence" value="ECO:0007669"/>
    <property type="project" value="InterPro"/>
</dbReference>
<dbReference type="Pfam" id="PF07729">
    <property type="entry name" value="FCD"/>
    <property type="match status" value="1"/>
</dbReference>
<dbReference type="InterPro" id="IPR008920">
    <property type="entry name" value="TF_FadR/GntR_C"/>
</dbReference>
<dbReference type="PANTHER" id="PTHR43537:SF53">
    <property type="entry name" value="HTH-TYPE TRANSCRIPTIONAL REPRESSOR NANR"/>
    <property type="match status" value="1"/>
</dbReference>
<evidence type="ECO:0000256" key="1">
    <source>
        <dbReference type="ARBA" id="ARBA00023015"/>
    </source>
</evidence>
<evidence type="ECO:0000259" key="4">
    <source>
        <dbReference type="PROSITE" id="PS50949"/>
    </source>
</evidence>
<feature type="domain" description="HTH gntR-type" evidence="4">
    <location>
        <begin position="13"/>
        <end position="80"/>
    </location>
</feature>
<dbReference type="Proteomes" id="UP000331127">
    <property type="component" value="Unassembled WGS sequence"/>
</dbReference>
<dbReference type="RefSeq" id="WP_155359915.1">
    <property type="nucleotide sequence ID" value="NZ_BAAAHL010000007.1"/>
</dbReference>
<evidence type="ECO:0000256" key="3">
    <source>
        <dbReference type="ARBA" id="ARBA00023163"/>
    </source>
</evidence>
<dbReference type="InterPro" id="IPR000524">
    <property type="entry name" value="Tscrpt_reg_HTH_GntR"/>
</dbReference>
<dbReference type="EMBL" id="BLAE01000064">
    <property type="protein sequence ID" value="GES14755.1"/>
    <property type="molecule type" value="Genomic_DNA"/>
</dbReference>
<evidence type="ECO:0000313" key="5">
    <source>
        <dbReference type="EMBL" id="GES14755.1"/>
    </source>
</evidence>
<dbReference type="PANTHER" id="PTHR43537">
    <property type="entry name" value="TRANSCRIPTIONAL REGULATOR, GNTR FAMILY"/>
    <property type="match status" value="1"/>
</dbReference>
<organism evidence="5 6">
    <name type="scientific">Acrocarpospora macrocephala</name>
    <dbReference type="NCBI Taxonomy" id="150177"/>
    <lineage>
        <taxon>Bacteria</taxon>
        <taxon>Bacillati</taxon>
        <taxon>Actinomycetota</taxon>
        <taxon>Actinomycetes</taxon>
        <taxon>Streptosporangiales</taxon>
        <taxon>Streptosporangiaceae</taxon>
        <taxon>Acrocarpospora</taxon>
    </lineage>
</organism>
<dbReference type="Pfam" id="PF00392">
    <property type="entry name" value="GntR"/>
    <property type="match status" value="1"/>
</dbReference>
<dbReference type="InterPro" id="IPR036390">
    <property type="entry name" value="WH_DNA-bd_sf"/>
</dbReference>
<dbReference type="PROSITE" id="PS50949">
    <property type="entry name" value="HTH_GNTR"/>
    <property type="match status" value="1"/>
</dbReference>
<dbReference type="SUPFAM" id="SSF48008">
    <property type="entry name" value="GntR ligand-binding domain-like"/>
    <property type="match status" value="1"/>
</dbReference>
<reference evidence="5 6" key="1">
    <citation type="submission" date="2019-10" db="EMBL/GenBank/DDBJ databases">
        <title>Whole genome shotgun sequence of Acrocarpospora macrocephala NBRC 16266.</title>
        <authorList>
            <person name="Ichikawa N."/>
            <person name="Kimura A."/>
            <person name="Kitahashi Y."/>
            <person name="Komaki H."/>
            <person name="Oguchi A."/>
        </authorList>
    </citation>
    <scope>NUCLEOTIDE SEQUENCE [LARGE SCALE GENOMIC DNA]</scope>
    <source>
        <strain evidence="5 6">NBRC 16266</strain>
    </source>
</reference>
<keyword evidence="1" id="KW-0805">Transcription regulation</keyword>